<keyword evidence="2" id="KW-0472">Membrane</keyword>
<reference evidence="3" key="2">
    <citation type="submission" date="2013-10" db="EMBL/GenBank/DDBJ databases">
        <authorList>
            <person name="Aslett M."/>
        </authorList>
    </citation>
    <scope>NUCLEOTIDE SEQUENCE [LARGE SCALE GENOMIC DNA]</scope>
    <source>
        <strain evidence="3">Houghton</strain>
    </source>
</reference>
<sequence length="497" mass="54409">MVGREAFPQHEWAGLPLSGNEDDRQLRHAFDRPSAPWWRKGIRHDGFSGRFQGNLRQKRIALTLVAFGALAVTFAVLRCAVQRFPHRTAGDDERSLVEGKPAHSPSACVGGRAYGFERGFAPGATLSEQQLQQRASGVMDSLVSVLKENEPVLARIPVPTRSKILSLLLSLVVQELAALASVLDENSRGVLTETVREVGMIIRRLGTTVTRKTGGVCSRRLQIFLGDVLRRLELSGPQGVRLPSAERSRKLQDLLRLQEVMLVNLREVFNNFIVLLSPGNEPNDDTLNAAKNSLGDLLHARKEHIFLDPLLSRWLLAGNNHSKRFAVASPGRLAYLRQIAPRTIDDMVDELRALSVGRRDRRAGQHRSAPADEAKASTHEPGDLPPTEEALQATAMSTGVHGDRLESSHVLQVPQVSDQAHIPDHSQPAGLDAGGESGRSELIAQPPEQRSNESVPAFPPRDTQVGAVPVVISLSYRSTDLLHALSRTSTVVFPLQS</sequence>
<evidence type="ECO:0000313" key="4">
    <source>
        <dbReference type="Proteomes" id="UP000030750"/>
    </source>
</evidence>
<feature type="transmembrane region" description="Helical" evidence="2">
    <location>
        <begin position="60"/>
        <end position="77"/>
    </location>
</feature>
<evidence type="ECO:0008006" key="5">
    <source>
        <dbReference type="Google" id="ProtNLM"/>
    </source>
</evidence>
<protein>
    <recommendedName>
        <fullName evidence="5">Transmembrane protein</fullName>
    </recommendedName>
</protein>
<dbReference type="Proteomes" id="UP000030750">
    <property type="component" value="Unassembled WGS sequence"/>
</dbReference>
<reference evidence="3" key="1">
    <citation type="submission" date="2013-10" db="EMBL/GenBank/DDBJ databases">
        <title>Genomic analysis of the causative agents of coccidiosis in chickens.</title>
        <authorList>
            <person name="Reid A.J."/>
            <person name="Blake D."/>
            <person name="Billington K."/>
            <person name="Browne H."/>
            <person name="Dunn M."/>
            <person name="Hung S."/>
            <person name="Kawahara F."/>
            <person name="Miranda-Saavedra D."/>
            <person name="Mourier T."/>
            <person name="Nagra H."/>
            <person name="Otto T.D."/>
            <person name="Rawlings N."/>
            <person name="Sanchez A."/>
            <person name="Sanders M."/>
            <person name="Subramaniam C."/>
            <person name="Tay Y."/>
            <person name="Dear P."/>
            <person name="Doerig C."/>
            <person name="Gruber A."/>
            <person name="Parkinson J."/>
            <person name="Shirley M."/>
            <person name="Wan K.L."/>
            <person name="Berriman M."/>
            <person name="Tomley F."/>
            <person name="Pain A."/>
        </authorList>
    </citation>
    <scope>NUCLEOTIDE SEQUENCE [LARGE SCALE GENOMIC DNA]</scope>
    <source>
        <strain evidence="3">Houghton</strain>
    </source>
</reference>
<feature type="compositionally biased region" description="Basic and acidic residues" evidence="1">
    <location>
        <begin position="369"/>
        <end position="382"/>
    </location>
</feature>
<organism evidence="3 4">
    <name type="scientific">Eimeria brunetti</name>
    <dbReference type="NCBI Taxonomy" id="51314"/>
    <lineage>
        <taxon>Eukaryota</taxon>
        <taxon>Sar</taxon>
        <taxon>Alveolata</taxon>
        <taxon>Apicomplexa</taxon>
        <taxon>Conoidasida</taxon>
        <taxon>Coccidia</taxon>
        <taxon>Eucoccidiorida</taxon>
        <taxon>Eimeriorina</taxon>
        <taxon>Eimeriidae</taxon>
        <taxon>Eimeria</taxon>
    </lineage>
</organism>
<feature type="region of interest" description="Disordered" evidence="1">
    <location>
        <begin position="420"/>
        <end position="440"/>
    </location>
</feature>
<dbReference type="VEuPathDB" id="ToxoDB:EBH_0031250"/>
<evidence type="ECO:0000256" key="1">
    <source>
        <dbReference type="SAM" id="MobiDB-lite"/>
    </source>
</evidence>
<dbReference type="AlphaFoldDB" id="U6LIZ9"/>
<accession>U6LIZ9</accession>
<keyword evidence="2" id="KW-1133">Transmembrane helix</keyword>
<dbReference type="EMBL" id="HG712078">
    <property type="protein sequence ID" value="CDJ50151.1"/>
    <property type="molecule type" value="Genomic_DNA"/>
</dbReference>
<feature type="region of interest" description="Disordered" evidence="1">
    <location>
        <begin position="359"/>
        <end position="387"/>
    </location>
</feature>
<proteinExistence type="predicted"/>
<dbReference type="OrthoDB" id="347749at2759"/>
<evidence type="ECO:0000256" key="2">
    <source>
        <dbReference type="SAM" id="Phobius"/>
    </source>
</evidence>
<keyword evidence="4" id="KW-1185">Reference proteome</keyword>
<name>U6LIZ9_9EIME</name>
<gene>
    <name evidence="3" type="ORF">EBH_0031250</name>
</gene>
<keyword evidence="2" id="KW-0812">Transmembrane</keyword>
<evidence type="ECO:0000313" key="3">
    <source>
        <dbReference type="EMBL" id="CDJ50151.1"/>
    </source>
</evidence>